<organism evidence="5 6">
    <name type="scientific">Candidatus Kurthia intestinigallinarum</name>
    <dbReference type="NCBI Taxonomy" id="1562256"/>
    <lineage>
        <taxon>Bacteria</taxon>
        <taxon>Bacillati</taxon>
        <taxon>Bacillota</taxon>
        <taxon>Bacilli</taxon>
        <taxon>Bacillales</taxon>
        <taxon>Caryophanaceae</taxon>
        <taxon>Kurthia</taxon>
    </lineage>
</organism>
<evidence type="ECO:0000313" key="5">
    <source>
        <dbReference type="EMBL" id="RUS57637.1"/>
    </source>
</evidence>
<keyword evidence="1" id="KW-0805">Transcription regulation</keyword>
<dbReference type="InterPro" id="IPR018062">
    <property type="entry name" value="HTH_AraC-typ_CS"/>
</dbReference>
<keyword evidence="6" id="KW-1185">Reference proteome</keyword>
<dbReference type="OrthoDB" id="9807321at2"/>
<gene>
    <name evidence="5" type="ORF">QI30_04355</name>
</gene>
<dbReference type="SUPFAM" id="SSF46689">
    <property type="entry name" value="Homeodomain-like"/>
    <property type="match status" value="2"/>
</dbReference>
<reference evidence="5 6" key="1">
    <citation type="submission" date="2014-11" db="EMBL/GenBank/DDBJ databases">
        <title>Genome sequence and analysis of novel Kurthia sp.</title>
        <authorList>
            <person name="Lawson J.N."/>
            <person name="Gonzalez J.E."/>
            <person name="Rinauldi L."/>
            <person name="Xuan Z."/>
            <person name="Firman A."/>
            <person name="Shaddox L."/>
            <person name="Trudeau A."/>
            <person name="Shah S."/>
            <person name="Reiman D."/>
        </authorList>
    </citation>
    <scope>NUCLEOTIDE SEQUENCE [LARGE SCALE GENOMIC DNA]</scope>
    <source>
        <strain evidence="5 6">3B1D</strain>
    </source>
</reference>
<evidence type="ECO:0000313" key="6">
    <source>
        <dbReference type="Proteomes" id="UP000288623"/>
    </source>
</evidence>
<keyword evidence="3" id="KW-0804">Transcription</keyword>
<dbReference type="GO" id="GO:0043565">
    <property type="term" value="F:sequence-specific DNA binding"/>
    <property type="evidence" value="ECO:0007669"/>
    <property type="project" value="InterPro"/>
</dbReference>
<evidence type="ECO:0000259" key="4">
    <source>
        <dbReference type="PROSITE" id="PS01124"/>
    </source>
</evidence>
<dbReference type="RefSeq" id="WP_126989737.1">
    <property type="nucleotide sequence ID" value="NZ_JTFC01000015.1"/>
</dbReference>
<dbReference type="InterPro" id="IPR018060">
    <property type="entry name" value="HTH_AraC"/>
</dbReference>
<evidence type="ECO:0000256" key="1">
    <source>
        <dbReference type="ARBA" id="ARBA00023015"/>
    </source>
</evidence>
<dbReference type="Gene3D" id="1.10.10.60">
    <property type="entry name" value="Homeodomain-like"/>
    <property type="match status" value="2"/>
</dbReference>
<dbReference type="PANTHER" id="PTHR43280">
    <property type="entry name" value="ARAC-FAMILY TRANSCRIPTIONAL REGULATOR"/>
    <property type="match status" value="1"/>
</dbReference>
<proteinExistence type="predicted"/>
<dbReference type="SMART" id="SM00342">
    <property type="entry name" value="HTH_ARAC"/>
    <property type="match status" value="1"/>
</dbReference>
<dbReference type="Pfam" id="PF12833">
    <property type="entry name" value="HTH_18"/>
    <property type="match status" value="1"/>
</dbReference>
<dbReference type="AlphaFoldDB" id="A0A433RWH3"/>
<feature type="domain" description="HTH araC/xylS-type" evidence="4">
    <location>
        <begin position="171"/>
        <end position="269"/>
    </location>
</feature>
<sequence length="272" mass="31961">MTIQTNELIEYFATSTIEFRNAFQTTLPSGKLDSNRKTASDVCGFIIPLKGNARFSLDGVPYHIDQHTIVHAGRDMNIKIKTYDTEWVYAVIHYEVIEADDKFKGFIDKHFSIELDNMEDILKIIEQLLHKNMNPDHFSQFELKVIFMSLMKEILNGARNSQYNFTLQQVTKIIDYFHSHYEEEIFISEVADMFNIDRRRIAYLFEKITGMTPVQYLMHYRVSKAKELLAITDLTIAEVAEAVGYQDNFYFSRVFKKVMQQSPSQYRKLNKR</sequence>
<dbReference type="GO" id="GO:0003700">
    <property type="term" value="F:DNA-binding transcription factor activity"/>
    <property type="evidence" value="ECO:0007669"/>
    <property type="project" value="InterPro"/>
</dbReference>
<accession>A0A433RWH3</accession>
<dbReference type="Proteomes" id="UP000288623">
    <property type="component" value="Unassembled WGS sequence"/>
</dbReference>
<keyword evidence="2" id="KW-0238">DNA-binding</keyword>
<dbReference type="PROSITE" id="PS01124">
    <property type="entry name" value="HTH_ARAC_FAMILY_2"/>
    <property type="match status" value="1"/>
</dbReference>
<dbReference type="EMBL" id="JTFC01000015">
    <property type="protein sequence ID" value="RUS57637.1"/>
    <property type="molecule type" value="Genomic_DNA"/>
</dbReference>
<dbReference type="InterPro" id="IPR009057">
    <property type="entry name" value="Homeodomain-like_sf"/>
</dbReference>
<dbReference type="PANTHER" id="PTHR43280:SF28">
    <property type="entry name" value="HTH-TYPE TRANSCRIPTIONAL ACTIVATOR RHAS"/>
    <property type="match status" value="1"/>
</dbReference>
<dbReference type="PRINTS" id="PR00032">
    <property type="entry name" value="HTHARAC"/>
</dbReference>
<name>A0A433RWH3_9BACL</name>
<evidence type="ECO:0000256" key="2">
    <source>
        <dbReference type="ARBA" id="ARBA00023125"/>
    </source>
</evidence>
<protein>
    <recommendedName>
        <fullName evidence="4">HTH araC/xylS-type domain-containing protein</fullName>
    </recommendedName>
</protein>
<dbReference type="PROSITE" id="PS00041">
    <property type="entry name" value="HTH_ARAC_FAMILY_1"/>
    <property type="match status" value="1"/>
</dbReference>
<evidence type="ECO:0000256" key="3">
    <source>
        <dbReference type="ARBA" id="ARBA00023163"/>
    </source>
</evidence>
<dbReference type="InterPro" id="IPR020449">
    <property type="entry name" value="Tscrpt_reg_AraC-type_HTH"/>
</dbReference>
<comment type="caution">
    <text evidence="5">The sequence shown here is derived from an EMBL/GenBank/DDBJ whole genome shotgun (WGS) entry which is preliminary data.</text>
</comment>